<dbReference type="PIRSF" id="PIRSF000538">
    <property type="entry name" value="GlpK"/>
    <property type="match status" value="1"/>
</dbReference>
<evidence type="ECO:0000256" key="2">
    <source>
        <dbReference type="ARBA" id="ARBA00022629"/>
    </source>
</evidence>
<feature type="domain" description="Carbohydrate kinase FGGY C-terminal" evidence="7">
    <location>
        <begin position="286"/>
        <end position="437"/>
    </location>
</feature>
<dbReference type="AlphaFoldDB" id="A0A5Q5BJH1"/>
<dbReference type="InterPro" id="IPR018484">
    <property type="entry name" value="FGGY_N"/>
</dbReference>
<dbReference type="GO" id="GO:0016773">
    <property type="term" value="F:phosphotransferase activity, alcohol group as acceptor"/>
    <property type="evidence" value="ECO:0007669"/>
    <property type="project" value="InterPro"/>
</dbReference>
<comment type="similarity">
    <text evidence="1 5">Belongs to the FGGY kinase family.</text>
</comment>
<dbReference type="GO" id="GO:0016301">
    <property type="term" value="F:kinase activity"/>
    <property type="evidence" value="ECO:0007669"/>
    <property type="project" value="UniProtKB-KW"/>
</dbReference>
<keyword evidence="3 5" id="KW-0808">Transferase</keyword>
<accession>A0A5Q5BJH1</accession>
<dbReference type="InterPro" id="IPR043129">
    <property type="entry name" value="ATPase_NBD"/>
</dbReference>
<dbReference type="PANTHER" id="PTHR43095:SF5">
    <property type="entry name" value="XYLULOSE KINASE"/>
    <property type="match status" value="1"/>
</dbReference>
<evidence type="ECO:0000256" key="3">
    <source>
        <dbReference type="ARBA" id="ARBA00022679"/>
    </source>
</evidence>
<evidence type="ECO:0000313" key="8">
    <source>
        <dbReference type="EMBL" id="ABG08530.1"/>
    </source>
</evidence>
<dbReference type="KEGG" id="mmc:Mmcs_2422"/>
<dbReference type="Pfam" id="PF00370">
    <property type="entry name" value="FGGY_N"/>
    <property type="match status" value="1"/>
</dbReference>
<dbReference type="InterPro" id="IPR018485">
    <property type="entry name" value="FGGY_C"/>
</dbReference>
<keyword evidence="4 5" id="KW-0418">Kinase</keyword>
<name>A0A5Q5BJH1_MYCSS</name>
<dbReference type="GO" id="GO:0042732">
    <property type="term" value="P:D-xylose metabolic process"/>
    <property type="evidence" value="ECO:0007669"/>
    <property type="project" value="UniProtKB-KW"/>
</dbReference>
<dbReference type="CDD" id="cd07804">
    <property type="entry name" value="ASKHA_NBD_FGGY_RrXK-like"/>
    <property type="match status" value="1"/>
</dbReference>
<reference evidence="8" key="1">
    <citation type="submission" date="2006-06" db="EMBL/GenBank/DDBJ databases">
        <title>Complete sequence of chromosome of Mycobacterium sp. MCS.</title>
        <authorList>
            <consortium name="US DOE Joint Genome Institute"/>
            <person name="Copeland A."/>
            <person name="Lucas S."/>
            <person name="Lapidus A."/>
            <person name="Barry K."/>
            <person name="Detter J.C."/>
            <person name="Glavina del Rio T."/>
            <person name="Hammon N."/>
            <person name="Israni S."/>
            <person name="Dalin E."/>
            <person name="Tice H."/>
            <person name="Pitluck S."/>
            <person name="Martinez M."/>
            <person name="Schmutz J."/>
            <person name="Larimer F."/>
            <person name="Land M."/>
            <person name="Hauser L."/>
            <person name="Kyrpides N."/>
            <person name="Kim E."/>
            <person name="Miller C.D."/>
            <person name="Hughes J.E."/>
            <person name="Anderson A.J."/>
            <person name="Sims R.C."/>
            <person name="Richardson P."/>
        </authorList>
    </citation>
    <scope>NUCLEOTIDE SEQUENCE [LARGE SCALE GENOMIC DNA]</scope>
    <source>
        <strain evidence="8">MCS</strain>
    </source>
</reference>
<gene>
    <name evidence="8" type="ordered locus">Mmcs_2422</name>
</gene>
<dbReference type="PROSITE" id="PS00445">
    <property type="entry name" value="FGGY_KINASES_2"/>
    <property type="match status" value="1"/>
</dbReference>
<evidence type="ECO:0000259" key="6">
    <source>
        <dbReference type="Pfam" id="PF00370"/>
    </source>
</evidence>
<dbReference type="Pfam" id="PF02782">
    <property type="entry name" value="FGGY_C"/>
    <property type="match status" value="1"/>
</dbReference>
<keyword evidence="2" id="KW-0859">Xylose metabolism</keyword>
<evidence type="ECO:0000259" key="7">
    <source>
        <dbReference type="Pfam" id="PF02782"/>
    </source>
</evidence>
<feature type="domain" description="Carbohydrate kinase FGGY N-terminal" evidence="6">
    <location>
        <begin position="5"/>
        <end position="246"/>
    </location>
</feature>
<evidence type="ECO:0000256" key="4">
    <source>
        <dbReference type="ARBA" id="ARBA00022777"/>
    </source>
</evidence>
<keyword evidence="2" id="KW-0119">Carbohydrate metabolism</keyword>
<protein>
    <submittedName>
        <fullName evidence="8">Carbohydrate kinase, FGGY</fullName>
    </submittedName>
</protein>
<proteinExistence type="inferred from homology"/>
<sequence length="494" mass="51489">MSQFTIGVDIGTTGTKTVLVDLAAGRIVAQASAESRLFADAPGHAEADPAQWINNAHSTIRAVLAESGVTPGQVGALSTTGMVPAVVPVDAHGVPVRRALLQNDARATAQIERLREALDAADVLAATGSAITQQSVAPTAMWLRENDPDTWHRTARLVGSYDWVLMALGAGPHVELNWAIESGLGTLDGQRYEPMFAAADLGADTMPEVLAPGAQAGTLSAAAAAATGLPEGLPLIVGGADHVLSAYAAGVNAAGDWLVKLGGAGDVLAASDSPVIDGRLYLDAHPVPGRWLPNGCMATSGSLIRWFQTLIGGVDLLQLDDEAAGRDAAEILCLPYFLGEKSPLHDPDLRGAFVGLDLAHTRADMYRSVLEAIAFGFRHHTDVFTSIGVPLQRAMVTNGGSKSVLWKQILADVLDTPLFPVIGHPGASLGAAVIAAIGVGALDDWDGAARFLTLGDAVEPDPRHVDRYAEAYSLWRTLGGVLTPVSHQLARKAK</sequence>
<dbReference type="InterPro" id="IPR018483">
    <property type="entry name" value="Carb_kinase_FGGY_CS"/>
</dbReference>
<dbReference type="PANTHER" id="PTHR43095">
    <property type="entry name" value="SUGAR KINASE"/>
    <property type="match status" value="1"/>
</dbReference>
<dbReference type="SUPFAM" id="SSF53067">
    <property type="entry name" value="Actin-like ATPase domain"/>
    <property type="match status" value="2"/>
</dbReference>
<dbReference type="InterPro" id="IPR050406">
    <property type="entry name" value="FGGY_Carb_Kinase"/>
</dbReference>
<dbReference type="Gene3D" id="3.30.420.40">
    <property type="match status" value="2"/>
</dbReference>
<organism evidence="8">
    <name type="scientific">Mycobacterium sp. (strain MCS)</name>
    <dbReference type="NCBI Taxonomy" id="164756"/>
    <lineage>
        <taxon>Bacteria</taxon>
        <taxon>Bacillati</taxon>
        <taxon>Actinomycetota</taxon>
        <taxon>Actinomycetes</taxon>
        <taxon>Mycobacteriales</taxon>
        <taxon>Mycobacteriaceae</taxon>
        <taxon>Mycobacterium</taxon>
    </lineage>
</organism>
<evidence type="ECO:0000256" key="5">
    <source>
        <dbReference type="RuleBase" id="RU003733"/>
    </source>
</evidence>
<evidence type="ECO:0000256" key="1">
    <source>
        <dbReference type="ARBA" id="ARBA00009156"/>
    </source>
</evidence>
<dbReference type="EMBL" id="CP000384">
    <property type="protein sequence ID" value="ABG08530.1"/>
    <property type="molecule type" value="Genomic_DNA"/>
</dbReference>
<dbReference type="InterPro" id="IPR000577">
    <property type="entry name" value="Carb_kinase_FGGY"/>
</dbReference>